<name>A0A9W8W6U3_9HYPO</name>
<comment type="caution">
    <text evidence="1">The sequence shown here is derived from an EMBL/GenBank/DDBJ whole genome shotgun (WGS) entry which is preliminary data.</text>
</comment>
<organism evidence="1 2">
    <name type="scientific">Fusarium piperis</name>
    <dbReference type="NCBI Taxonomy" id="1435070"/>
    <lineage>
        <taxon>Eukaryota</taxon>
        <taxon>Fungi</taxon>
        <taxon>Dikarya</taxon>
        <taxon>Ascomycota</taxon>
        <taxon>Pezizomycotina</taxon>
        <taxon>Sordariomycetes</taxon>
        <taxon>Hypocreomycetidae</taxon>
        <taxon>Hypocreales</taxon>
        <taxon>Nectriaceae</taxon>
        <taxon>Fusarium</taxon>
        <taxon>Fusarium solani species complex</taxon>
    </lineage>
</organism>
<accession>A0A9W8W6U3</accession>
<keyword evidence="2" id="KW-1185">Reference proteome</keyword>
<gene>
    <name evidence="1" type="ORF">N0V84_009168</name>
</gene>
<dbReference type="AlphaFoldDB" id="A0A9W8W6U3"/>
<evidence type="ECO:0000313" key="2">
    <source>
        <dbReference type="Proteomes" id="UP001140502"/>
    </source>
</evidence>
<protein>
    <submittedName>
        <fullName evidence="1">Uncharacterized protein</fullName>
    </submittedName>
</protein>
<proteinExistence type="predicted"/>
<sequence>MRDEESQPGFCTVNASSESVSKALKTFAEAAREIRLDNRSRGLCQIFPATIPEGAGVTQDCMMCFIQETLESLNHLAASSKGQGNLKAGEFLAFAAEANGKQWTLFSKNRRRYSRIVRDHEQSLEVLRECGRVQASIRATWKNCWLSQYISHAKLTMYVCTWDD</sequence>
<dbReference type="EMBL" id="JAPEUR010000244">
    <property type="protein sequence ID" value="KAJ4313926.1"/>
    <property type="molecule type" value="Genomic_DNA"/>
</dbReference>
<dbReference type="Proteomes" id="UP001140502">
    <property type="component" value="Unassembled WGS sequence"/>
</dbReference>
<reference evidence="1" key="1">
    <citation type="submission" date="2022-10" db="EMBL/GenBank/DDBJ databases">
        <title>Tapping the CABI collections for fungal endophytes: first genome assemblies for Collariella, Neodidymelliopsis, Ascochyta clinopodiicola, Didymella pomorum, Didymosphaeria variabile, Neocosmospora piperis and Neocucurbitaria cava.</title>
        <authorList>
            <person name="Hill R."/>
        </authorList>
    </citation>
    <scope>NUCLEOTIDE SEQUENCE</scope>
    <source>
        <strain evidence="1">IMI 366586</strain>
    </source>
</reference>
<evidence type="ECO:0000313" key="1">
    <source>
        <dbReference type="EMBL" id="KAJ4313926.1"/>
    </source>
</evidence>